<dbReference type="Pfam" id="PF03090">
    <property type="entry name" value="Replicase"/>
    <property type="match status" value="1"/>
</dbReference>
<dbReference type="Gene3D" id="1.10.340.50">
    <property type="match status" value="1"/>
</dbReference>
<evidence type="ECO:0000313" key="2">
    <source>
        <dbReference type="Proteomes" id="UP000248662"/>
    </source>
</evidence>
<dbReference type="Proteomes" id="UP000248662">
    <property type="component" value="Unassembled WGS sequence"/>
</dbReference>
<accession>A0A3F3MVP5</accession>
<evidence type="ECO:0000313" key="1">
    <source>
        <dbReference type="EMBL" id="PZM18623.1"/>
    </source>
</evidence>
<organism evidence="1 2">
    <name type="scientific">Acinetobacter baumannii</name>
    <dbReference type="NCBI Taxonomy" id="470"/>
    <lineage>
        <taxon>Bacteria</taxon>
        <taxon>Pseudomonadati</taxon>
        <taxon>Pseudomonadota</taxon>
        <taxon>Gammaproteobacteria</taxon>
        <taxon>Moraxellales</taxon>
        <taxon>Moraxellaceae</taxon>
        <taxon>Acinetobacter</taxon>
        <taxon>Acinetobacter calcoaceticus/baumannii complex</taxon>
    </lineage>
</organism>
<dbReference type="RefSeq" id="WP_111034270.1">
    <property type="nucleotide sequence ID" value="NZ_QKWF01000022.1"/>
</dbReference>
<dbReference type="EMBL" id="QKWF01000022">
    <property type="protein sequence ID" value="PZM18623.1"/>
    <property type="molecule type" value="Genomic_DNA"/>
</dbReference>
<comment type="caution">
    <text evidence="1">The sequence shown here is derived from an EMBL/GenBank/DDBJ whole genome shotgun (WGS) entry which is preliminary data.</text>
</comment>
<dbReference type="AlphaFoldDB" id="A0A3F3MVP5"/>
<name>A0A3F3MVP5_ACIBA</name>
<proteinExistence type="predicted"/>
<protein>
    <submittedName>
        <fullName evidence="1">Uncharacterized protein</fullName>
    </submittedName>
</protein>
<dbReference type="InterPro" id="IPR004322">
    <property type="entry name" value="Plasmid_replicase_bac"/>
</dbReference>
<reference evidence="1 2" key="1">
    <citation type="submission" date="2018-06" db="EMBL/GenBank/DDBJ databases">
        <title>Carbapenemase-producing Acinetobacter spp. from environmental sources in an hospital from French Polynesia.</title>
        <authorList>
            <person name="Bonnin R.A."/>
            <person name="Levy M."/>
            <person name="Cuzon G."/>
            <person name="Dortet L."/>
            <person name="Naas T."/>
        </authorList>
    </citation>
    <scope>NUCLEOTIDE SEQUENCE [LARGE SCALE GENOMIC DNA]</scope>
    <source>
        <strain evidence="1 2">R10</strain>
    </source>
</reference>
<sequence>MLKTVTAFNLRKKALLYEEQQTKKSDLDASLSVFRLSIPDNCPLWTSKIALTGEKPTWLHKDEPDFADFAYLKTATDFKVGTLIIDIDKPIADHIEALIYGSLNAPIPNLIIKNRANKHVQLVYCLKNWVCIDVRNTKGNYSAKAHSLYKALKRHLNAIFGGDDAYHNFIAKNPYSEQWDVVGMRSTSYEMYELARISELEVKSTTFIERLQSKQTDKALKQASDRATVGSGERNNFLFNTVRVRAYALYNKHSKNWTRQQFENCINDFAQELNQTKCSPALEISEVATICHSIVSFCYGSFGEHQKYTKSEISEIASKCGRKGGKAKGYKYAQQRQQARKLAKQGKKAKDIAQITGLSIRAVYNAISEEKPTEKTIQKPTEKNIKYHIFNPLFCANSYQCSVLLVKELRSNSHLVCERSEPKLFLKSLSLKISNIPTVKHPNIHIPFVLPP</sequence>
<gene>
    <name evidence="1" type="ORF">DOL94_03045</name>
</gene>